<organism evidence="2 3">
    <name type="scientific">Calidifontibacillus erzurumensis</name>
    <dbReference type="NCBI Taxonomy" id="2741433"/>
    <lineage>
        <taxon>Bacteria</taxon>
        <taxon>Bacillati</taxon>
        <taxon>Bacillota</taxon>
        <taxon>Bacilli</taxon>
        <taxon>Bacillales</taxon>
        <taxon>Bacillaceae</taxon>
        <taxon>Calidifontibacillus/Schinkia group</taxon>
        <taxon>Calidifontibacillus</taxon>
    </lineage>
</organism>
<dbReference type="Proteomes" id="UP000625804">
    <property type="component" value="Unassembled WGS sequence"/>
</dbReference>
<gene>
    <name evidence="2" type="ORF">HR057_09565</name>
</gene>
<keyword evidence="3" id="KW-1185">Reference proteome</keyword>
<evidence type="ECO:0000256" key="1">
    <source>
        <dbReference type="SAM" id="Phobius"/>
    </source>
</evidence>
<dbReference type="Pfam" id="PF11667">
    <property type="entry name" value="DUF3267"/>
    <property type="match status" value="1"/>
</dbReference>
<keyword evidence="1" id="KW-0472">Membrane</keyword>
<accession>A0A8J8KCG8</accession>
<dbReference type="AlphaFoldDB" id="A0A8J8KCG8"/>
<keyword evidence="1" id="KW-0812">Transmembrane</keyword>
<keyword evidence="1" id="KW-1133">Transmembrane helix</keyword>
<feature type="transmembrane region" description="Helical" evidence="1">
    <location>
        <begin position="18"/>
        <end position="39"/>
    </location>
</feature>
<sequence>MYCWKTINLSRDLGNSRLITVSILTMLSSFIILYVPFSIINKNVQLNDNYFHLFLFCIVLLLPIHGISHMIPIWLAGKKGKINIFSFIKFEFTHSISKNVIIWSMLGPTIFITCPLIFCSYFIPMYMHYLLILAAINIGLSVTDIIFVKILLKAPKKCVIEHNKNSIDILIQRNYHG</sequence>
<proteinExistence type="predicted"/>
<dbReference type="EMBL" id="JABTTE010000011">
    <property type="protein sequence ID" value="NSL51998.1"/>
    <property type="molecule type" value="Genomic_DNA"/>
</dbReference>
<evidence type="ECO:0000313" key="2">
    <source>
        <dbReference type="EMBL" id="NSL51998.1"/>
    </source>
</evidence>
<protein>
    <submittedName>
        <fullName evidence="2">DUF3267 domain-containing protein</fullName>
    </submittedName>
</protein>
<reference evidence="2" key="1">
    <citation type="submission" date="2020-06" db="EMBL/GenBank/DDBJ databases">
        <title>A novel thermopfilic bacterium from Erzurum, Turkey.</title>
        <authorList>
            <person name="Adiguzel A."/>
            <person name="Ay H."/>
            <person name="Baltaci M.O."/>
        </authorList>
    </citation>
    <scope>NUCLEOTIDE SEQUENCE</scope>
    <source>
        <strain evidence="2">P2</strain>
    </source>
</reference>
<comment type="caution">
    <text evidence="2">The sequence shown here is derived from an EMBL/GenBank/DDBJ whole genome shotgun (WGS) entry which is preliminary data.</text>
</comment>
<dbReference type="RefSeq" id="WP_173731201.1">
    <property type="nucleotide sequence ID" value="NZ_JABTTE010000011.1"/>
</dbReference>
<feature type="transmembrane region" description="Helical" evidence="1">
    <location>
        <begin position="100"/>
        <end position="123"/>
    </location>
</feature>
<name>A0A8J8KCG8_9BACI</name>
<evidence type="ECO:0000313" key="3">
    <source>
        <dbReference type="Proteomes" id="UP000625804"/>
    </source>
</evidence>
<feature type="transmembrane region" description="Helical" evidence="1">
    <location>
        <begin position="129"/>
        <end position="152"/>
    </location>
</feature>
<feature type="transmembrane region" description="Helical" evidence="1">
    <location>
        <begin position="51"/>
        <end position="75"/>
    </location>
</feature>
<dbReference type="InterPro" id="IPR021683">
    <property type="entry name" value="DUF3267"/>
</dbReference>